<dbReference type="AlphaFoldDB" id="A0A0D5NJJ2"/>
<protein>
    <recommendedName>
        <fullName evidence="3">Pyridoxamine 5'-phosphate oxidase putative domain-containing protein</fullName>
    </recommendedName>
</protein>
<organism evidence="1 2">
    <name type="scientific">Paenibacillus beijingensis</name>
    <dbReference type="NCBI Taxonomy" id="1126833"/>
    <lineage>
        <taxon>Bacteria</taxon>
        <taxon>Bacillati</taxon>
        <taxon>Bacillota</taxon>
        <taxon>Bacilli</taxon>
        <taxon>Bacillales</taxon>
        <taxon>Paenibacillaceae</taxon>
        <taxon>Paenibacillus</taxon>
    </lineage>
</organism>
<accession>A0A0D5NJJ2</accession>
<dbReference type="Proteomes" id="UP000032633">
    <property type="component" value="Chromosome"/>
</dbReference>
<dbReference type="HOGENOM" id="CLU_134270_0_0_9"/>
<sequence length="155" mass="17051">MKQEQALLSEELFGLLNGTNIADKQHEAIMLQTVGADMWPHTAMISVGELLALDRSNLRLGLWAGTRTAENIIRTGKAAFALCYKGKAHYVKLSLEQLAPLPGARFPGERFAATVTETREDEAKYAAITSGVQIQLLDPGSVLERWAQTIRELKS</sequence>
<keyword evidence="2" id="KW-1185">Reference proteome</keyword>
<name>A0A0D5NJJ2_9BACL</name>
<evidence type="ECO:0008006" key="3">
    <source>
        <dbReference type="Google" id="ProtNLM"/>
    </source>
</evidence>
<reference evidence="1 2" key="1">
    <citation type="journal article" date="2015" name="J. Biotechnol.">
        <title>Complete genome sequence of Paenibacillus beijingensis 7188(T) (=DSM 24997(T)), a novel rhizobacterium from jujube garden soil.</title>
        <authorList>
            <person name="Kwak Y."/>
            <person name="Shin J.H."/>
        </authorList>
    </citation>
    <scope>NUCLEOTIDE SEQUENCE [LARGE SCALE GENOMIC DNA]</scope>
    <source>
        <strain evidence="1 2">DSM 24997</strain>
    </source>
</reference>
<reference evidence="2" key="2">
    <citation type="submission" date="2015-03" db="EMBL/GenBank/DDBJ databases">
        <title>Genome sequence of Paenibacillus beijingensis strain DSM 24997T.</title>
        <authorList>
            <person name="Kwak Y."/>
            <person name="Shin J.-H."/>
        </authorList>
    </citation>
    <scope>NUCLEOTIDE SEQUENCE [LARGE SCALE GENOMIC DNA]</scope>
    <source>
        <strain evidence="2">DSM 24997</strain>
    </source>
</reference>
<dbReference type="PATRIC" id="fig|1126833.4.peg.3000"/>
<dbReference type="EMBL" id="CP011058">
    <property type="protein sequence ID" value="AJY75436.1"/>
    <property type="molecule type" value="Genomic_DNA"/>
</dbReference>
<dbReference type="Gene3D" id="2.30.110.10">
    <property type="entry name" value="Electron Transport, Fmn-binding Protein, Chain A"/>
    <property type="match status" value="1"/>
</dbReference>
<dbReference type="RefSeq" id="WP_045670865.1">
    <property type="nucleotide sequence ID" value="NZ_CP011058.1"/>
</dbReference>
<dbReference type="OrthoDB" id="6518717at2"/>
<evidence type="ECO:0000313" key="1">
    <source>
        <dbReference type="EMBL" id="AJY75436.1"/>
    </source>
</evidence>
<proteinExistence type="predicted"/>
<gene>
    <name evidence="1" type="ORF">VN24_13750</name>
</gene>
<dbReference type="InterPro" id="IPR012349">
    <property type="entry name" value="Split_barrel_FMN-bd"/>
</dbReference>
<dbReference type="SUPFAM" id="SSF50475">
    <property type="entry name" value="FMN-binding split barrel"/>
    <property type="match status" value="1"/>
</dbReference>
<evidence type="ECO:0000313" key="2">
    <source>
        <dbReference type="Proteomes" id="UP000032633"/>
    </source>
</evidence>
<dbReference type="KEGG" id="pbj:VN24_13750"/>